<evidence type="ECO:0000313" key="3">
    <source>
        <dbReference type="Proteomes" id="UP000182373"/>
    </source>
</evidence>
<dbReference type="PANTHER" id="PTHR30383:SF32">
    <property type="entry name" value="SGNH-HYDROLASE"/>
    <property type="match status" value="1"/>
</dbReference>
<dbReference type="Pfam" id="PF13472">
    <property type="entry name" value="Lipase_GDSL_2"/>
    <property type="match status" value="1"/>
</dbReference>
<dbReference type="RefSeq" id="WP_081368834.1">
    <property type="nucleotide sequence ID" value="NZ_CP018191.1"/>
</dbReference>
<organism evidence="2 3">
    <name type="scientific">Granulibacter bethesdensis</name>
    <dbReference type="NCBI Taxonomy" id="364410"/>
    <lineage>
        <taxon>Bacteria</taxon>
        <taxon>Pseudomonadati</taxon>
        <taxon>Pseudomonadota</taxon>
        <taxon>Alphaproteobacteria</taxon>
        <taxon>Acetobacterales</taxon>
        <taxon>Acetobacteraceae</taxon>
        <taxon>Granulibacter</taxon>
    </lineage>
</organism>
<dbReference type="EMBL" id="CP018191">
    <property type="protein sequence ID" value="APH54125.1"/>
    <property type="molecule type" value="Genomic_DNA"/>
</dbReference>
<dbReference type="AlphaFoldDB" id="A0AAC9P8F5"/>
<proteinExistence type="predicted"/>
<dbReference type="SUPFAM" id="SSF52266">
    <property type="entry name" value="SGNH hydrolase"/>
    <property type="match status" value="1"/>
</dbReference>
<feature type="domain" description="SGNH hydrolase-type esterase" evidence="1">
    <location>
        <begin position="71"/>
        <end position="246"/>
    </location>
</feature>
<sequence>MNASSAWTRRTMLSAALGSGLAMSLPPRMGLAHNSKPLAATPLSRLDLPWWKHRWEEKQHELRQKPVDLVFYGDSITQNWEKTGPEPWQNFAPVWNHYYGHRHAINLGYKGDTTAHLLWRAENGEASGINPRAAVVLIGANNFGKLRWPAEPTLQGIDAIIESLHRRLPKMQILLLGVLPSIRNEWVDAQTAALNRALPGRYDQRVTFLDLRALFMSGGKVDRTRFLDIHLTPPDPPLHPNAATQAAMAQAMEPYIARMLGDTPVR</sequence>
<dbReference type="Proteomes" id="UP000182373">
    <property type="component" value="Chromosome"/>
</dbReference>
<name>A0AAC9P8F5_9PROT</name>
<gene>
    <name evidence="2" type="ORF">GbCGDNIH9_0870</name>
</gene>
<evidence type="ECO:0000259" key="1">
    <source>
        <dbReference type="Pfam" id="PF13472"/>
    </source>
</evidence>
<accession>A0AAC9P8F5</accession>
<dbReference type="Gene3D" id="3.40.50.1110">
    <property type="entry name" value="SGNH hydrolase"/>
    <property type="match status" value="1"/>
</dbReference>
<reference evidence="3" key="1">
    <citation type="submission" date="2016-11" db="EMBL/GenBank/DDBJ databases">
        <title>Comparative genomic and phenotypic analysis of Granulibacter bethesdensis clinical isolates from patients with chronic granulomatous disease.</title>
        <authorList>
            <person name="Zarember K.A."/>
            <person name="Porcella S.F."/>
            <person name="Chu J."/>
            <person name="Ding L."/>
            <person name="Dahlstrom E."/>
            <person name="Barbian K."/>
            <person name="Martens C."/>
            <person name="Sykora L."/>
            <person name="Kramer S."/>
            <person name="Pettinato A.M."/>
            <person name="Hong H."/>
            <person name="Wald G."/>
            <person name="Berg L.J."/>
            <person name="Rogge L.S."/>
            <person name="Greenberg D.E."/>
            <person name="Falcone E.L."/>
            <person name="Neves J.F."/>
            <person name="Simoes M.J."/>
            <person name="Casal M."/>
            <person name="Rodriguez-Lopez F.C."/>
            <person name="Zelazny A."/>
            <person name="Gallin J.I."/>
            <person name="Holland S.M."/>
        </authorList>
    </citation>
    <scope>NUCLEOTIDE SEQUENCE [LARGE SCALE GENOMIC DNA]</scope>
    <source>
        <strain evidence="3">NIH9.1</strain>
    </source>
</reference>
<protein>
    <submittedName>
        <fullName evidence="2">Lipase/Acylhydrolase family protein</fullName>
    </submittedName>
</protein>
<dbReference type="InterPro" id="IPR036514">
    <property type="entry name" value="SGNH_hydro_sf"/>
</dbReference>
<dbReference type="PANTHER" id="PTHR30383">
    <property type="entry name" value="THIOESTERASE 1/PROTEASE 1/LYSOPHOSPHOLIPASE L1"/>
    <property type="match status" value="1"/>
</dbReference>
<dbReference type="GO" id="GO:0004622">
    <property type="term" value="F:phosphatidylcholine lysophospholipase activity"/>
    <property type="evidence" value="ECO:0007669"/>
    <property type="project" value="TreeGrafter"/>
</dbReference>
<dbReference type="InterPro" id="IPR051532">
    <property type="entry name" value="Ester_Hydrolysis_Enzymes"/>
</dbReference>
<evidence type="ECO:0000313" key="2">
    <source>
        <dbReference type="EMBL" id="APH54125.1"/>
    </source>
</evidence>
<dbReference type="InterPro" id="IPR013830">
    <property type="entry name" value="SGNH_hydro"/>
</dbReference>